<dbReference type="PANTHER" id="PTHR12483">
    <property type="entry name" value="SOLUTE CARRIER FAMILY 31 COPPER TRANSPORTERS"/>
    <property type="match status" value="1"/>
</dbReference>
<dbReference type="GO" id="GO:0005375">
    <property type="term" value="F:copper ion transmembrane transporter activity"/>
    <property type="evidence" value="ECO:0007669"/>
    <property type="project" value="UniProtKB-UniRule"/>
</dbReference>
<protein>
    <recommendedName>
        <fullName evidence="4">Copper transport protein</fullName>
    </recommendedName>
</protein>
<keyword evidence="4" id="KW-0186">Copper</keyword>
<dbReference type="Proteomes" id="UP000664521">
    <property type="component" value="Unassembled WGS sequence"/>
</dbReference>
<keyword evidence="2 4" id="KW-1133">Transmembrane helix</keyword>
<accession>A0A8H3EV67</accession>
<keyword evidence="3 4" id="KW-0472">Membrane</keyword>
<proteinExistence type="inferred from homology"/>
<keyword evidence="1 4" id="KW-0812">Transmembrane</keyword>
<evidence type="ECO:0000256" key="4">
    <source>
        <dbReference type="RuleBase" id="RU367022"/>
    </source>
</evidence>
<keyword evidence="6" id="KW-1185">Reference proteome</keyword>
<evidence type="ECO:0000313" key="6">
    <source>
        <dbReference type="Proteomes" id="UP000664521"/>
    </source>
</evidence>
<dbReference type="EMBL" id="CAJPDS010000011">
    <property type="protein sequence ID" value="CAF9912240.1"/>
    <property type="molecule type" value="Genomic_DNA"/>
</dbReference>
<dbReference type="AlphaFoldDB" id="A0A8H3EV67"/>
<gene>
    <name evidence="5" type="ORF">HETSPECPRED_000885</name>
</gene>
<organism evidence="5 6">
    <name type="scientific">Heterodermia speciosa</name>
    <dbReference type="NCBI Taxonomy" id="116794"/>
    <lineage>
        <taxon>Eukaryota</taxon>
        <taxon>Fungi</taxon>
        <taxon>Dikarya</taxon>
        <taxon>Ascomycota</taxon>
        <taxon>Pezizomycotina</taxon>
        <taxon>Lecanoromycetes</taxon>
        <taxon>OSLEUM clade</taxon>
        <taxon>Lecanoromycetidae</taxon>
        <taxon>Caliciales</taxon>
        <taxon>Physciaceae</taxon>
        <taxon>Heterodermia</taxon>
    </lineage>
</organism>
<name>A0A8H3EV67_9LECA</name>
<evidence type="ECO:0000313" key="5">
    <source>
        <dbReference type="EMBL" id="CAF9912240.1"/>
    </source>
</evidence>
<evidence type="ECO:0000256" key="3">
    <source>
        <dbReference type="ARBA" id="ARBA00023136"/>
    </source>
</evidence>
<dbReference type="Pfam" id="PF04145">
    <property type="entry name" value="Ctr"/>
    <property type="match status" value="1"/>
</dbReference>
<reference evidence="5" key="1">
    <citation type="submission" date="2021-03" db="EMBL/GenBank/DDBJ databases">
        <authorList>
            <person name="Tagirdzhanova G."/>
        </authorList>
    </citation>
    <scope>NUCLEOTIDE SEQUENCE</scope>
</reference>
<feature type="transmembrane region" description="Helical" evidence="4">
    <location>
        <begin position="23"/>
        <end position="43"/>
    </location>
</feature>
<comment type="similarity">
    <text evidence="4">Belongs to the copper transporter (Ctr) (TC 1.A.56) family. SLC31A subfamily.</text>
</comment>
<sequence length="166" mass="18388">MSVFQISSSTPLYSAAWTPSSTGSYAGTCIFLIVLAALFRGLIAGKHILEHRWLDTELDRRYVSVRGKPTESERISTDSDAKAATLVSERGVEEHVRVVRRKRRGGAAWRFSVDLPRAGYVTAMAGVGYLLMLAVMTFNVGYFLSVLTGHFLGELIVGRYAQMEEH</sequence>
<dbReference type="GO" id="GO:0005886">
    <property type="term" value="C:plasma membrane"/>
    <property type="evidence" value="ECO:0007669"/>
    <property type="project" value="TreeGrafter"/>
</dbReference>
<evidence type="ECO:0000256" key="1">
    <source>
        <dbReference type="ARBA" id="ARBA00022692"/>
    </source>
</evidence>
<keyword evidence="4" id="KW-0406">Ion transport</keyword>
<dbReference type="OrthoDB" id="73901at2759"/>
<keyword evidence="4" id="KW-0813">Transport</keyword>
<comment type="subcellular location">
    <subcellularLocation>
        <location evidence="4">Membrane</location>
        <topology evidence="4">Multi-pass membrane protein</topology>
    </subcellularLocation>
</comment>
<comment type="caution">
    <text evidence="5">The sequence shown here is derived from an EMBL/GenBank/DDBJ whole genome shotgun (WGS) entry which is preliminary data.</text>
</comment>
<evidence type="ECO:0000256" key="2">
    <source>
        <dbReference type="ARBA" id="ARBA00022989"/>
    </source>
</evidence>
<dbReference type="InterPro" id="IPR007274">
    <property type="entry name" value="Cop_transporter"/>
</dbReference>
<keyword evidence="4" id="KW-0187">Copper transport</keyword>
<dbReference type="PANTHER" id="PTHR12483:SF120">
    <property type="entry name" value="HIGH-AFFINITY COPPER TRANSPORTER CTRA2"/>
    <property type="match status" value="1"/>
</dbReference>